<proteinExistence type="predicted"/>
<protein>
    <recommendedName>
        <fullName evidence="4">Porin family protein</fullName>
    </recommendedName>
</protein>
<evidence type="ECO:0000313" key="2">
    <source>
        <dbReference type="EMBL" id="MBE9068374.1"/>
    </source>
</evidence>
<dbReference type="AlphaFoldDB" id="A0A928ZVR7"/>
<evidence type="ECO:0000313" key="3">
    <source>
        <dbReference type="Proteomes" id="UP000615026"/>
    </source>
</evidence>
<dbReference type="EMBL" id="JADEXP010000163">
    <property type="protein sequence ID" value="MBE9068374.1"/>
    <property type="molecule type" value="Genomic_DNA"/>
</dbReference>
<reference evidence="2" key="1">
    <citation type="submission" date="2020-10" db="EMBL/GenBank/DDBJ databases">
        <authorList>
            <person name="Castelo-Branco R."/>
            <person name="Eusebio N."/>
            <person name="Adriana R."/>
            <person name="Vieira A."/>
            <person name="Brugerolle De Fraissinette N."/>
            <person name="Rezende De Castro R."/>
            <person name="Schneider M.P."/>
            <person name="Vasconcelos V."/>
            <person name="Leao P.N."/>
        </authorList>
    </citation>
    <scope>NUCLEOTIDE SEQUENCE</scope>
    <source>
        <strain evidence="2">LEGE 11479</strain>
    </source>
</reference>
<organism evidence="2 3">
    <name type="scientific">Leptolyngbya cf. ectocarpi LEGE 11479</name>
    <dbReference type="NCBI Taxonomy" id="1828722"/>
    <lineage>
        <taxon>Bacteria</taxon>
        <taxon>Bacillati</taxon>
        <taxon>Cyanobacteriota</taxon>
        <taxon>Cyanophyceae</taxon>
        <taxon>Leptolyngbyales</taxon>
        <taxon>Leptolyngbyaceae</taxon>
        <taxon>Leptolyngbya group</taxon>
        <taxon>Leptolyngbya</taxon>
    </lineage>
</organism>
<feature type="signal peptide" evidence="1">
    <location>
        <begin position="1"/>
        <end position="26"/>
    </location>
</feature>
<gene>
    <name evidence="2" type="ORF">IQ260_17115</name>
</gene>
<evidence type="ECO:0008006" key="4">
    <source>
        <dbReference type="Google" id="ProtNLM"/>
    </source>
</evidence>
<evidence type="ECO:0000256" key="1">
    <source>
        <dbReference type="SAM" id="SignalP"/>
    </source>
</evidence>
<comment type="caution">
    <text evidence="2">The sequence shown here is derived from an EMBL/GenBank/DDBJ whole genome shotgun (WGS) entry which is preliminary data.</text>
</comment>
<dbReference type="RefSeq" id="WP_193994320.1">
    <property type="nucleotide sequence ID" value="NZ_JADEXP010000163.1"/>
</dbReference>
<sequence>MSAIKKIGSFSLVNALVLLVASPSFAQSAASLTPDAVVAQRVRRDNDRIHYFGIGGTIGVSDDGDTELGDGGFSLVGRFSFNDTLAIHSASVLSGDSFASFALTNSFSDLGAGERVRVIPFVGAGIGVEIDDFEISPLVTAGVDVPISDLITGTARVNAAFNDGTDIGVVLGVGVDVLSLF</sequence>
<dbReference type="Proteomes" id="UP000615026">
    <property type="component" value="Unassembled WGS sequence"/>
</dbReference>
<name>A0A928ZVR7_LEPEC</name>
<keyword evidence="3" id="KW-1185">Reference proteome</keyword>
<feature type="chain" id="PRO_5037403102" description="Porin family protein" evidence="1">
    <location>
        <begin position="27"/>
        <end position="181"/>
    </location>
</feature>
<keyword evidence="1" id="KW-0732">Signal</keyword>
<accession>A0A928ZVR7</accession>